<dbReference type="GO" id="GO:0016747">
    <property type="term" value="F:acyltransferase activity, transferring groups other than amino-acyl groups"/>
    <property type="evidence" value="ECO:0007669"/>
    <property type="project" value="InterPro"/>
</dbReference>
<feature type="transmembrane region" description="Helical" evidence="1">
    <location>
        <begin position="56"/>
        <end position="74"/>
    </location>
</feature>
<dbReference type="InterPro" id="IPR002656">
    <property type="entry name" value="Acyl_transf_3_dom"/>
</dbReference>
<dbReference type="InterPro" id="IPR050623">
    <property type="entry name" value="Glucan_succinyl_AcylTrfase"/>
</dbReference>
<organism evidence="3 4">
    <name type="scientific">Alkalicaulis satelles</name>
    <dbReference type="NCBI Taxonomy" id="2609175"/>
    <lineage>
        <taxon>Bacteria</taxon>
        <taxon>Pseudomonadati</taxon>
        <taxon>Pseudomonadota</taxon>
        <taxon>Alphaproteobacteria</taxon>
        <taxon>Maricaulales</taxon>
        <taxon>Maricaulaceae</taxon>
        <taxon>Alkalicaulis</taxon>
    </lineage>
</organism>
<feature type="transmembrane region" description="Helical" evidence="1">
    <location>
        <begin position="345"/>
        <end position="363"/>
    </location>
</feature>
<sequence>MTLPDRRPDLDALRIFAFAVLIFYHTGMGYVTWGWHVKSVYAGPVLEPLMALASPWRLPLLFFISGAAMAMLHARLGAAGFARDRMVRLMAPLILAMTVIVVPQAYGELRQSGEIEAGYLAFWARYLSFQGGFSIITPTWNHMWFVAYLLVYAVLLAPVMAGLSRAGARGLDAWLSGPRAGLILLVAPVIPLLAIRFTLGETFPVTHDLVSDWATHAFSLTFVLYGVAAARSQAAWRAVDRCGPAALGLCLLAGAGLVMAWQTWDALAAQPWQAALWRALRLAYAWWVILALLWVARRLIRRSGPTLKRASALVFPVYLIHQTITVMAIYLITAAGWRLGAVTEFALVAGLTIAGAIAFAMAAERTGPLRIWFGLKPRL</sequence>
<dbReference type="Proteomes" id="UP000325122">
    <property type="component" value="Unassembled WGS sequence"/>
</dbReference>
<feature type="transmembrane region" description="Helical" evidence="1">
    <location>
        <begin position="284"/>
        <end position="300"/>
    </location>
</feature>
<keyword evidence="3" id="KW-0808">Transferase</keyword>
<accession>A0A5M6ZGC7</accession>
<reference evidence="3 4" key="1">
    <citation type="submission" date="2019-09" db="EMBL/GenBank/DDBJ databases">
        <authorList>
            <person name="Kevbrin V."/>
            <person name="Grouzdev D.S."/>
        </authorList>
    </citation>
    <scope>NUCLEOTIDE SEQUENCE [LARGE SCALE GENOMIC DNA]</scope>
    <source>
        <strain evidence="3 4">G-192</strain>
    </source>
</reference>
<dbReference type="AlphaFoldDB" id="A0A5M6ZGC7"/>
<evidence type="ECO:0000256" key="1">
    <source>
        <dbReference type="SAM" id="Phobius"/>
    </source>
</evidence>
<dbReference type="PANTHER" id="PTHR36927:SF3">
    <property type="entry name" value="GLUCANS BIOSYNTHESIS PROTEIN C"/>
    <property type="match status" value="1"/>
</dbReference>
<comment type="caution">
    <text evidence="3">The sequence shown here is derived from an EMBL/GenBank/DDBJ whole genome shotgun (WGS) entry which is preliminary data.</text>
</comment>
<proteinExistence type="predicted"/>
<dbReference type="RefSeq" id="WP_150023074.1">
    <property type="nucleotide sequence ID" value="NZ_VWOJ01000002.1"/>
</dbReference>
<feature type="domain" description="Acyltransferase 3" evidence="2">
    <location>
        <begin position="9"/>
        <end position="360"/>
    </location>
</feature>
<dbReference type="Pfam" id="PF01757">
    <property type="entry name" value="Acyl_transf_3"/>
    <property type="match status" value="1"/>
</dbReference>
<keyword evidence="4" id="KW-1185">Reference proteome</keyword>
<feature type="transmembrane region" description="Helical" evidence="1">
    <location>
        <begin position="180"/>
        <end position="199"/>
    </location>
</feature>
<feature type="transmembrane region" description="Helical" evidence="1">
    <location>
        <begin position="312"/>
        <end position="333"/>
    </location>
</feature>
<keyword evidence="1" id="KW-0812">Transmembrane</keyword>
<feature type="transmembrane region" description="Helical" evidence="1">
    <location>
        <begin position="211"/>
        <end position="230"/>
    </location>
</feature>
<feature type="transmembrane region" description="Helical" evidence="1">
    <location>
        <begin position="242"/>
        <end position="264"/>
    </location>
</feature>
<dbReference type="EMBL" id="VWOJ01000002">
    <property type="protein sequence ID" value="KAA5803806.1"/>
    <property type="molecule type" value="Genomic_DNA"/>
</dbReference>
<keyword evidence="1" id="KW-0472">Membrane</keyword>
<dbReference type="PANTHER" id="PTHR36927">
    <property type="entry name" value="BLR4337 PROTEIN"/>
    <property type="match status" value="1"/>
</dbReference>
<feature type="transmembrane region" description="Helical" evidence="1">
    <location>
        <begin position="86"/>
        <end position="106"/>
    </location>
</feature>
<evidence type="ECO:0000259" key="2">
    <source>
        <dbReference type="Pfam" id="PF01757"/>
    </source>
</evidence>
<gene>
    <name evidence="3" type="ORF">F1654_08380</name>
</gene>
<evidence type="ECO:0000313" key="3">
    <source>
        <dbReference type="EMBL" id="KAA5803806.1"/>
    </source>
</evidence>
<feature type="transmembrane region" description="Helical" evidence="1">
    <location>
        <begin position="12"/>
        <end position="36"/>
    </location>
</feature>
<keyword evidence="1" id="KW-1133">Transmembrane helix</keyword>
<name>A0A5M6ZGC7_9PROT</name>
<keyword evidence="3" id="KW-0012">Acyltransferase</keyword>
<feature type="transmembrane region" description="Helical" evidence="1">
    <location>
        <begin position="145"/>
        <end position="168"/>
    </location>
</feature>
<protein>
    <submittedName>
        <fullName evidence="3">Acyltransferase family protein</fullName>
    </submittedName>
</protein>
<evidence type="ECO:0000313" key="4">
    <source>
        <dbReference type="Proteomes" id="UP000325122"/>
    </source>
</evidence>